<reference evidence="1" key="1">
    <citation type="submission" date="2020-10" db="EMBL/GenBank/DDBJ databases">
        <authorList>
            <person name="Gilroy R."/>
        </authorList>
    </citation>
    <scope>NUCLEOTIDE SEQUENCE</scope>
    <source>
        <strain evidence="1">ChiGjej1B1-22543</strain>
    </source>
</reference>
<feature type="non-terminal residue" evidence="1">
    <location>
        <position position="1"/>
    </location>
</feature>
<evidence type="ECO:0000313" key="1">
    <source>
        <dbReference type="EMBL" id="HIU45436.1"/>
    </source>
</evidence>
<evidence type="ECO:0000313" key="2">
    <source>
        <dbReference type="Proteomes" id="UP000824070"/>
    </source>
</evidence>
<dbReference type="Proteomes" id="UP000824070">
    <property type="component" value="Unassembled WGS sequence"/>
</dbReference>
<proteinExistence type="predicted"/>
<dbReference type="EMBL" id="DVMV01000029">
    <property type="protein sequence ID" value="HIU45436.1"/>
    <property type="molecule type" value="Genomic_DNA"/>
</dbReference>
<sequence>DTFFGLPNLSQRYRDHERGYFNSYFTVENGTKLYIKDFQMTFTNRQGNTEDIIYDVDYINSRDLPIFEANAYSYWPSSSNVLVAFDIDGSQGNEAVSFSFYRNANGTVFGNSSNTNAGYGLTNSGGTGYTDATLTQG</sequence>
<gene>
    <name evidence="1" type="ORF">IAC52_03975</name>
</gene>
<protein>
    <submittedName>
        <fullName evidence="1">Uncharacterized protein</fullName>
    </submittedName>
</protein>
<name>A0A9D1LP40_9FIRM</name>
<accession>A0A9D1LP40</accession>
<comment type="caution">
    <text evidence="1">The sequence shown here is derived from an EMBL/GenBank/DDBJ whole genome shotgun (WGS) entry which is preliminary data.</text>
</comment>
<organism evidence="1 2">
    <name type="scientific">Candidatus Alloenteromonas pullicola</name>
    <dbReference type="NCBI Taxonomy" id="2840784"/>
    <lineage>
        <taxon>Bacteria</taxon>
        <taxon>Bacillati</taxon>
        <taxon>Bacillota</taxon>
        <taxon>Bacillota incertae sedis</taxon>
        <taxon>Candidatus Alloenteromonas</taxon>
    </lineage>
</organism>
<reference evidence="1" key="2">
    <citation type="journal article" date="2021" name="PeerJ">
        <title>Extensive microbial diversity within the chicken gut microbiome revealed by metagenomics and culture.</title>
        <authorList>
            <person name="Gilroy R."/>
            <person name="Ravi A."/>
            <person name="Getino M."/>
            <person name="Pursley I."/>
            <person name="Horton D.L."/>
            <person name="Alikhan N.F."/>
            <person name="Baker D."/>
            <person name="Gharbi K."/>
            <person name="Hall N."/>
            <person name="Watson M."/>
            <person name="Adriaenssens E.M."/>
            <person name="Foster-Nyarko E."/>
            <person name="Jarju S."/>
            <person name="Secka A."/>
            <person name="Antonio M."/>
            <person name="Oren A."/>
            <person name="Chaudhuri R.R."/>
            <person name="La Ragione R."/>
            <person name="Hildebrand F."/>
            <person name="Pallen M.J."/>
        </authorList>
    </citation>
    <scope>NUCLEOTIDE SEQUENCE</scope>
    <source>
        <strain evidence="1">ChiGjej1B1-22543</strain>
    </source>
</reference>
<dbReference type="AlphaFoldDB" id="A0A9D1LP40"/>